<dbReference type="Pfam" id="PF00480">
    <property type="entry name" value="ROK"/>
    <property type="match status" value="1"/>
</dbReference>
<evidence type="ECO:0000256" key="2">
    <source>
        <dbReference type="ARBA" id="ARBA00006479"/>
    </source>
</evidence>
<dbReference type="InterPro" id="IPR000600">
    <property type="entry name" value="ROK"/>
</dbReference>
<dbReference type="RefSeq" id="WP_111918653.1">
    <property type="nucleotide sequence ID" value="NZ_CAUWHR010000012.1"/>
</dbReference>
<dbReference type="Gene3D" id="1.10.10.10">
    <property type="entry name" value="Winged helix-like DNA-binding domain superfamily/Winged helix DNA-binding domain"/>
    <property type="match status" value="1"/>
</dbReference>
<dbReference type="AlphaFoldDB" id="A0A2Z4U9I4"/>
<keyword evidence="3" id="KW-0119">Carbohydrate metabolism</keyword>
<name>A0A2Z4U9I4_9FIRM</name>
<dbReference type="KEGG" id="blau:DQQ01_04195"/>
<feature type="domain" description="HTH iclR-type" evidence="4">
    <location>
        <begin position="19"/>
        <end position="62"/>
    </location>
</feature>
<dbReference type="Proteomes" id="UP000250003">
    <property type="component" value="Chromosome"/>
</dbReference>
<evidence type="ECO:0000259" key="4">
    <source>
        <dbReference type="Pfam" id="PF09339"/>
    </source>
</evidence>
<keyword evidence="6" id="KW-1185">Reference proteome</keyword>
<dbReference type="Gene3D" id="3.30.420.40">
    <property type="match status" value="2"/>
</dbReference>
<sequence>MEKERKAALPTTLRQKNYLTILNTFRGEEALSANDVSAMTGISRATVMKAINHFTECGLLKSVGKGDSTQIGGKKPELFCFCMKRYILCIGLCAEEMVASLYDLKNNLIAKEYIPYNRKEDVNTFFDKVEYISDLLFEKVEDGRELLYGVSLCMGGFLDITTGVLQYSALTPEWGYNVPLKEMLQERFPEKEIAIDNVARMAACAEVLDNPAYEQKRVAVLYTDVGVSACYIDKGHILHGRNSMIGEIGMMVISQSDVKPYTNADTALFSNQISEKTIVSNVFAQKEKLRESSLYEFRDDLKLMDIFSEANKGDVFAREIVKKAAWIFSAALQNIVVNFDPEVVIFQGNFSRGGKWFEECLWEAMRCYPQSKLSDSFEIRYDMRPLISLQMRGATKVMVCKFFQEEEWIRK</sequence>
<evidence type="ECO:0000313" key="5">
    <source>
        <dbReference type="EMBL" id="AWY97479.1"/>
    </source>
</evidence>
<comment type="function">
    <text evidence="1">Transcriptional repressor of xylose-utilizing enzymes.</text>
</comment>
<gene>
    <name evidence="5" type="ORF">DQQ01_04195</name>
</gene>
<dbReference type="InterPro" id="IPR005471">
    <property type="entry name" value="Tscrpt_reg_IclR_N"/>
</dbReference>
<dbReference type="OrthoDB" id="9796533at2"/>
<accession>A0A2Z4U9I4</accession>
<dbReference type="InterPro" id="IPR043129">
    <property type="entry name" value="ATPase_NBD"/>
</dbReference>
<dbReference type="PANTHER" id="PTHR18964">
    <property type="entry name" value="ROK (REPRESSOR, ORF, KINASE) FAMILY"/>
    <property type="match status" value="1"/>
</dbReference>
<dbReference type="SUPFAM" id="SSF46785">
    <property type="entry name" value="Winged helix' DNA-binding domain"/>
    <property type="match status" value="1"/>
</dbReference>
<dbReference type="GO" id="GO:0003677">
    <property type="term" value="F:DNA binding"/>
    <property type="evidence" value="ECO:0007669"/>
    <property type="project" value="InterPro"/>
</dbReference>
<reference evidence="6" key="1">
    <citation type="submission" date="2018-06" db="EMBL/GenBank/DDBJ databases">
        <title>Description of Blautia argi sp. nov., a new anaerobic isolated from dog feces.</title>
        <authorList>
            <person name="Chang Y.-H."/>
            <person name="Paek J."/>
            <person name="Shin Y."/>
        </authorList>
    </citation>
    <scope>NUCLEOTIDE SEQUENCE [LARGE SCALE GENOMIC DNA]</scope>
    <source>
        <strain evidence="6">KCTC 15426</strain>
    </source>
</reference>
<dbReference type="SUPFAM" id="SSF53067">
    <property type="entry name" value="Actin-like ATPase domain"/>
    <property type="match status" value="1"/>
</dbReference>
<dbReference type="Pfam" id="PF09339">
    <property type="entry name" value="HTH_IclR"/>
    <property type="match status" value="1"/>
</dbReference>
<dbReference type="InterPro" id="IPR036390">
    <property type="entry name" value="WH_DNA-bd_sf"/>
</dbReference>
<evidence type="ECO:0000256" key="3">
    <source>
        <dbReference type="ARBA" id="ARBA00022629"/>
    </source>
</evidence>
<dbReference type="InterPro" id="IPR036388">
    <property type="entry name" value="WH-like_DNA-bd_sf"/>
</dbReference>
<proteinExistence type="inferred from homology"/>
<dbReference type="GO" id="GO:0042732">
    <property type="term" value="P:D-xylose metabolic process"/>
    <property type="evidence" value="ECO:0007669"/>
    <property type="project" value="UniProtKB-KW"/>
</dbReference>
<protein>
    <recommendedName>
        <fullName evidence="4">HTH iclR-type domain-containing protein</fullName>
    </recommendedName>
</protein>
<evidence type="ECO:0000256" key="1">
    <source>
        <dbReference type="ARBA" id="ARBA00002486"/>
    </source>
</evidence>
<comment type="similarity">
    <text evidence="2">Belongs to the ROK (NagC/XylR) family.</text>
</comment>
<keyword evidence="3" id="KW-0859">Xylose metabolism</keyword>
<organism evidence="5 6">
    <name type="scientific">Blautia argi</name>
    <dbReference type="NCBI Taxonomy" id="1912897"/>
    <lineage>
        <taxon>Bacteria</taxon>
        <taxon>Bacillati</taxon>
        <taxon>Bacillota</taxon>
        <taxon>Clostridia</taxon>
        <taxon>Lachnospirales</taxon>
        <taxon>Lachnospiraceae</taxon>
        <taxon>Blautia</taxon>
    </lineage>
</organism>
<evidence type="ECO:0000313" key="6">
    <source>
        <dbReference type="Proteomes" id="UP000250003"/>
    </source>
</evidence>
<dbReference type="EMBL" id="CP030280">
    <property type="protein sequence ID" value="AWY97479.1"/>
    <property type="molecule type" value="Genomic_DNA"/>
</dbReference>
<dbReference type="GO" id="GO:0006355">
    <property type="term" value="P:regulation of DNA-templated transcription"/>
    <property type="evidence" value="ECO:0007669"/>
    <property type="project" value="InterPro"/>
</dbReference>
<dbReference type="PANTHER" id="PTHR18964:SF149">
    <property type="entry name" value="BIFUNCTIONAL UDP-N-ACETYLGLUCOSAMINE 2-EPIMERASE_N-ACETYLMANNOSAMINE KINASE"/>
    <property type="match status" value="1"/>
</dbReference>